<protein>
    <submittedName>
        <fullName evidence="1">Uncharacterized protein</fullName>
    </submittedName>
</protein>
<name>A0A9W9ZKK6_9CNID</name>
<keyword evidence="2" id="KW-1185">Reference proteome</keyword>
<dbReference type="EMBL" id="MU825899">
    <property type="protein sequence ID" value="KAJ7383446.1"/>
    <property type="molecule type" value="Genomic_DNA"/>
</dbReference>
<evidence type="ECO:0000313" key="2">
    <source>
        <dbReference type="Proteomes" id="UP001163046"/>
    </source>
</evidence>
<dbReference type="OrthoDB" id="5990343at2759"/>
<organism evidence="1 2">
    <name type="scientific">Desmophyllum pertusum</name>
    <dbReference type="NCBI Taxonomy" id="174260"/>
    <lineage>
        <taxon>Eukaryota</taxon>
        <taxon>Metazoa</taxon>
        <taxon>Cnidaria</taxon>
        <taxon>Anthozoa</taxon>
        <taxon>Hexacorallia</taxon>
        <taxon>Scleractinia</taxon>
        <taxon>Caryophylliina</taxon>
        <taxon>Caryophylliidae</taxon>
        <taxon>Desmophyllum</taxon>
    </lineage>
</organism>
<dbReference type="AlphaFoldDB" id="A0A9W9ZKK6"/>
<reference evidence="1" key="1">
    <citation type="submission" date="2023-01" db="EMBL/GenBank/DDBJ databases">
        <title>Genome assembly of the deep-sea coral Lophelia pertusa.</title>
        <authorList>
            <person name="Herrera S."/>
            <person name="Cordes E."/>
        </authorList>
    </citation>
    <scope>NUCLEOTIDE SEQUENCE</scope>
    <source>
        <strain evidence="1">USNM1676648</strain>
        <tissue evidence="1">Polyp</tissue>
    </source>
</reference>
<comment type="caution">
    <text evidence="1">The sequence shown here is derived from an EMBL/GenBank/DDBJ whole genome shotgun (WGS) entry which is preliminary data.</text>
</comment>
<gene>
    <name evidence="1" type="ORF">OS493_028122</name>
</gene>
<evidence type="ECO:0000313" key="1">
    <source>
        <dbReference type="EMBL" id="KAJ7383446.1"/>
    </source>
</evidence>
<sequence>MPSDSDVTDLARSIADLKDEFRSGLSTLKQELSEEHNTALNKLKTASASAQKFQKKGTRSSFLSTPKSFDTCNRPLLFFKRLRCKLIEKALEELKEGETKLSNRNKLILIADSSDQASWE</sequence>
<dbReference type="Proteomes" id="UP001163046">
    <property type="component" value="Unassembled WGS sequence"/>
</dbReference>
<accession>A0A9W9ZKK6</accession>
<proteinExistence type="predicted"/>